<reference evidence="2" key="1">
    <citation type="journal article" date="2023" name="Front. Plant Sci.">
        <title>Chromosomal-level genome assembly of Melastoma candidum provides insights into trichome evolution.</title>
        <authorList>
            <person name="Zhong Y."/>
            <person name="Wu W."/>
            <person name="Sun C."/>
            <person name="Zou P."/>
            <person name="Liu Y."/>
            <person name="Dai S."/>
            <person name="Zhou R."/>
        </authorList>
    </citation>
    <scope>NUCLEOTIDE SEQUENCE [LARGE SCALE GENOMIC DNA]</scope>
</reference>
<proteinExistence type="predicted"/>
<accession>A0ACB9L4N9</accession>
<protein>
    <submittedName>
        <fullName evidence="1">Uncharacterized protein</fullName>
    </submittedName>
</protein>
<dbReference type="Proteomes" id="UP001057402">
    <property type="component" value="Chromosome 12"/>
</dbReference>
<sequence length="329" mass="35637">MLPKNVTEDEVSDVFLGYGNIKDLHILRGSQKTSKGNRYETKEQALSALEALNGKHKMKVWVQACLLLSNGQERQARRAQKSHFQNVGNLPNADPQHPSILGALPMGYISPYNGYGYQGPGAYGLMQYRLPAMQNQYHSMISPANQGNTVSTVSPDISPRSYNMPPTSYVGSPYPGVPGVHYPAAYPGVIRNRAFSPNAAASATRDSNSASYPGGGLSPSGGQIEGPPGTNLFIYHIPLEFGDQELTNAFKGFGRVLSAKVYVDKATAVSKCFGFVSYATPEAAQSAISTMNGRQLGGKKPKVQLKRDNRQSNFTRAFRPSTRVAVRTT</sequence>
<name>A0ACB9L4N9_9MYRT</name>
<dbReference type="EMBL" id="CM042891">
    <property type="protein sequence ID" value="KAI4304518.1"/>
    <property type="molecule type" value="Genomic_DNA"/>
</dbReference>
<organism evidence="1 2">
    <name type="scientific">Melastoma candidum</name>
    <dbReference type="NCBI Taxonomy" id="119954"/>
    <lineage>
        <taxon>Eukaryota</taxon>
        <taxon>Viridiplantae</taxon>
        <taxon>Streptophyta</taxon>
        <taxon>Embryophyta</taxon>
        <taxon>Tracheophyta</taxon>
        <taxon>Spermatophyta</taxon>
        <taxon>Magnoliopsida</taxon>
        <taxon>eudicotyledons</taxon>
        <taxon>Gunneridae</taxon>
        <taxon>Pentapetalae</taxon>
        <taxon>rosids</taxon>
        <taxon>malvids</taxon>
        <taxon>Myrtales</taxon>
        <taxon>Melastomataceae</taxon>
        <taxon>Melastomatoideae</taxon>
        <taxon>Melastomateae</taxon>
        <taxon>Melastoma</taxon>
    </lineage>
</organism>
<evidence type="ECO:0000313" key="2">
    <source>
        <dbReference type="Proteomes" id="UP001057402"/>
    </source>
</evidence>
<keyword evidence="2" id="KW-1185">Reference proteome</keyword>
<comment type="caution">
    <text evidence="1">The sequence shown here is derived from an EMBL/GenBank/DDBJ whole genome shotgun (WGS) entry which is preliminary data.</text>
</comment>
<gene>
    <name evidence="1" type="ORF">MLD38_040014</name>
</gene>
<evidence type="ECO:0000313" key="1">
    <source>
        <dbReference type="EMBL" id="KAI4304518.1"/>
    </source>
</evidence>